<gene>
    <name evidence="3" type="ORF">BN11_2890002</name>
</gene>
<organism evidence="3 4">
    <name type="scientific">Nostocoides australiense Ben110</name>
    <dbReference type="NCBI Taxonomy" id="1193182"/>
    <lineage>
        <taxon>Bacteria</taxon>
        <taxon>Bacillati</taxon>
        <taxon>Actinomycetota</taxon>
        <taxon>Actinomycetes</taxon>
        <taxon>Micrococcales</taxon>
        <taxon>Intrasporangiaceae</taxon>
        <taxon>Nostocoides</taxon>
    </lineage>
</organism>
<reference evidence="3 4" key="1">
    <citation type="journal article" date="2013" name="ISME J.">
        <title>A metabolic model for members of the genus Tetrasphaera involved in enhanced biological phosphorus removal.</title>
        <authorList>
            <person name="Kristiansen R."/>
            <person name="Nguyen H.T.T."/>
            <person name="Saunders A.M."/>
            <person name="Nielsen J.L."/>
            <person name="Wimmer R."/>
            <person name="Le V.Q."/>
            <person name="McIlroy S.J."/>
            <person name="Petrovski S."/>
            <person name="Seviour R.J."/>
            <person name="Calteau A."/>
            <person name="Nielsen K.L."/>
            <person name="Nielsen P.H."/>
        </authorList>
    </citation>
    <scope>NUCLEOTIDE SEQUENCE [LARGE SCALE GENOMIC DNA]</scope>
    <source>
        <strain evidence="3 4">Ben110</strain>
    </source>
</reference>
<evidence type="ECO:0000256" key="1">
    <source>
        <dbReference type="SAM" id="MobiDB-lite"/>
    </source>
</evidence>
<feature type="region of interest" description="Disordered" evidence="1">
    <location>
        <begin position="1"/>
        <end position="27"/>
    </location>
</feature>
<accession>W6JWN9</accession>
<evidence type="ECO:0000259" key="2">
    <source>
        <dbReference type="Pfam" id="PF11350"/>
    </source>
</evidence>
<evidence type="ECO:0000313" key="3">
    <source>
        <dbReference type="EMBL" id="CCH73522.1"/>
    </source>
</evidence>
<dbReference type="InterPro" id="IPR022603">
    <property type="entry name" value="DUF3152"/>
</dbReference>
<protein>
    <recommendedName>
        <fullName evidence="2">DUF3152 domain-containing protein</fullName>
    </recommendedName>
</protein>
<comment type="caution">
    <text evidence="3">The sequence shown here is derived from an EMBL/GenBank/DDBJ whole genome shotgun (WGS) entry which is preliminary data.</text>
</comment>
<dbReference type="SUPFAM" id="SSF55486">
    <property type="entry name" value="Metalloproteases ('zincins'), catalytic domain"/>
    <property type="match status" value="1"/>
</dbReference>
<dbReference type="STRING" id="1193182.BN11_2890002"/>
<dbReference type="OrthoDB" id="9779865at2"/>
<keyword evidence="4" id="KW-1185">Reference proteome</keyword>
<feature type="domain" description="DUF3152" evidence="2">
    <location>
        <begin position="105"/>
        <end position="275"/>
    </location>
</feature>
<dbReference type="Proteomes" id="UP000035763">
    <property type="component" value="Unassembled WGS sequence"/>
</dbReference>
<dbReference type="Pfam" id="PF11350">
    <property type="entry name" value="DUF3152"/>
    <property type="match status" value="1"/>
</dbReference>
<dbReference type="AlphaFoldDB" id="W6JWN9"/>
<name>W6JWN9_9MICO</name>
<proteinExistence type="predicted"/>
<sequence length="286" mass="30189">MPAPTPVPERTRPVPASSPPPPRRPMSMERRYRLRRTMALAGLLVVLFLLVKLVGAAFGDDTLAASAKTSPTAAGASPSASSSNSATASASASASAGTQSAKAVSVPASGDGKLSVLTVPGSDSSRTGKKVTFSVEAEGGLGVDLAQFASTVRQVLGDERGWEAKDSLHFELVDKANIDAGTVPDVRITLASPKLTDELCAPLRTNGEVSCNRHGRAVINAKRWGQGVEYYKDLSQYRIYIINHEVGHSLWHPHETCPAKGQPAPIMLQQTLGLQGCTAWPWPTKA</sequence>
<evidence type="ECO:0000313" key="4">
    <source>
        <dbReference type="Proteomes" id="UP000035763"/>
    </source>
</evidence>
<dbReference type="EMBL" id="CAJA01000211">
    <property type="protein sequence ID" value="CCH73522.1"/>
    <property type="molecule type" value="Genomic_DNA"/>
</dbReference>